<keyword evidence="2" id="KW-1185">Reference proteome</keyword>
<protein>
    <submittedName>
        <fullName evidence="1">Uncharacterized protein</fullName>
    </submittedName>
</protein>
<evidence type="ECO:0000313" key="2">
    <source>
        <dbReference type="Proteomes" id="UP000887013"/>
    </source>
</evidence>
<dbReference type="Proteomes" id="UP000887013">
    <property type="component" value="Unassembled WGS sequence"/>
</dbReference>
<dbReference type="AlphaFoldDB" id="A0A8X6NHU8"/>
<organism evidence="1 2">
    <name type="scientific">Nephila pilipes</name>
    <name type="common">Giant wood spider</name>
    <name type="synonym">Nephila maculata</name>
    <dbReference type="NCBI Taxonomy" id="299642"/>
    <lineage>
        <taxon>Eukaryota</taxon>
        <taxon>Metazoa</taxon>
        <taxon>Ecdysozoa</taxon>
        <taxon>Arthropoda</taxon>
        <taxon>Chelicerata</taxon>
        <taxon>Arachnida</taxon>
        <taxon>Araneae</taxon>
        <taxon>Araneomorphae</taxon>
        <taxon>Entelegynae</taxon>
        <taxon>Araneoidea</taxon>
        <taxon>Nephilidae</taxon>
        <taxon>Nephila</taxon>
    </lineage>
</organism>
<evidence type="ECO:0000313" key="1">
    <source>
        <dbReference type="EMBL" id="GFT15144.1"/>
    </source>
</evidence>
<comment type="caution">
    <text evidence="1">The sequence shown here is derived from an EMBL/GenBank/DDBJ whole genome shotgun (WGS) entry which is preliminary data.</text>
</comment>
<gene>
    <name evidence="1" type="ORF">NPIL_71911</name>
</gene>
<dbReference type="EMBL" id="BMAW01058244">
    <property type="protein sequence ID" value="GFT15144.1"/>
    <property type="molecule type" value="Genomic_DNA"/>
</dbReference>
<name>A0A8X6NHU8_NEPPI</name>
<proteinExistence type="predicted"/>
<reference evidence="1" key="1">
    <citation type="submission" date="2020-08" db="EMBL/GenBank/DDBJ databases">
        <title>Multicomponent nature underlies the extraordinary mechanical properties of spider dragline silk.</title>
        <authorList>
            <person name="Kono N."/>
            <person name="Nakamura H."/>
            <person name="Mori M."/>
            <person name="Yoshida Y."/>
            <person name="Ohtoshi R."/>
            <person name="Malay A.D."/>
            <person name="Moran D.A.P."/>
            <person name="Tomita M."/>
            <person name="Numata K."/>
            <person name="Arakawa K."/>
        </authorList>
    </citation>
    <scope>NUCLEOTIDE SEQUENCE</scope>
</reference>
<sequence length="86" mass="9551">MSVIRTSHLSVSRALVQLVFYSVLNNQANKEFPSRPVTERYHCEIRQAGGSHCKLNGFENTSNSAIQSLNLTRTERSEISKGQGGL</sequence>
<accession>A0A8X6NHU8</accession>